<dbReference type="EMBL" id="JAQIPB010000006">
    <property type="protein sequence ID" value="MDA7417575.1"/>
    <property type="molecule type" value="Genomic_DNA"/>
</dbReference>
<feature type="chain" id="PRO_5042033302" description="Lipoprotein" evidence="2">
    <location>
        <begin position="23"/>
        <end position="265"/>
    </location>
</feature>
<feature type="signal peptide" evidence="2">
    <location>
        <begin position="1"/>
        <end position="22"/>
    </location>
</feature>
<sequence length="265" mass="28901">MRALACPALLLCLLLGSTAAQAACESGLAERMQARLYPNRSLDHGLAACKAWPAFAGRSIVVLPLQPLEEPAMPTGQRSLDLAVLLIQRPDNGNTERDAVIAQSYQSAALVESGAALQELRIDTSRFLLATGQRAFGLRARYRGDELAAPFASESLRLYLPQGKKILEVLAETEMDRDSGRWDLQCDGQFERLRSQLSVDAEPGQRWADLVIARTLTPSRARLQPDGQCLEHTGPSRHTPLRLRHDGQGYATPAPAKSAALKSPR</sequence>
<feature type="region of interest" description="Disordered" evidence="1">
    <location>
        <begin position="223"/>
        <end position="265"/>
    </location>
</feature>
<evidence type="ECO:0000313" key="3">
    <source>
        <dbReference type="EMBL" id="MDA7417575.1"/>
    </source>
</evidence>
<keyword evidence="4" id="KW-1185">Reference proteome</keyword>
<comment type="caution">
    <text evidence="3">The sequence shown here is derived from an EMBL/GenBank/DDBJ whole genome shotgun (WGS) entry which is preliminary data.</text>
</comment>
<evidence type="ECO:0008006" key="5">
    <source>
        <dbReference type="Google" id="ProtNLM"/>
    </source>
</evidence>
<dbReference type="AlphaFoldDB" id="A0AAE3T0G3"/>
<gene>
    <name evidence="3" type="ORF">PGB34_14530</name>
</gene>
<evidence type="ECO:0000256" key="2">
    <source>
        <dbReference type="SAM" id="SignalP"/>
    </source>
</evidence>
<proteinExistence type="predicted"/>
<evidence type="ECO:0000313" key="4">
    <source>
        <dbReference type="Proteomes" id="UP001212602"/>
    </source>
</evidence>
<organism evidence="3 4">
    <name type="scientific">Xenophilus arseniciresistens</name>
    <dbReference type="NCBI Taxonomy" id="1283306"/>
    <lineage>
        <taxon>Bacteria</taxon>
        <taxon>Pseudomonadati</taxon>
        <taxon>Pseudomonadota</taxon>
        <taxon>Betaproteobacteria</taxon>
        <taxon>Burkholderiales</taxon>
        <taxon>Comamonadaceae</taxon>
        <taxon>Xenophilus</taxon>
    </lineage>
</organism>
<accession>A0AAE3T0G3</accession>
<evidence type="ECO:0000256" key="1">
    <source>
        <dbReference type="SAM" id="MobiDB-lite"/>
    </source>
</evidence>
<keyword evidence="2" id="KW-0732">Signal</keyword>
<feature type="compositionally biased region" description="Low complexity" evidence="1">
    <location>
        <begin position="251"/>
        <end position="265"/>
    </location>
</feature>
<dbReference type="Proteomes" id="UP001212602">
    <property type="component" value="Unassembled WGS sequence"/>
</dbReference>
<dbReference type="RefSeq" id="WP_271428791.1">
    <property type="nucleotide sequence ID" value="NZ_JAQIPB010000006.1"/>
</dbReference>
<reference evidence="3" key="1">
    <citation type="submission" date="2023-01" db="EMBL/GenBank/DDBJ databases">
        <title>Xenophilus mangrovi sp. nov., isolated from soil of Mangrove nature reserve.</title>
        <authorList>
            <person name="Xu S."/>
            <person name="Liu Z."/>
            <person name="Xu Y."/>
        </authorList>
    </citation>
    <scope>NUCLEOTIDE SEQUENCE</scope>
    <source>
        <strain evidence="3">YW8</strain>
    </source>
</reference>
<protein>
    <recommendedName>
        <fullName evidence="5">Lipoprotein</fullName>
    </recommendedName>
</protein>
<name>A0AAE3T0G3_9BURK</name>